<keyword evidence="1" id="KW-0812">Transmembrane</keyword>
<feature type="transmembrane region" description="Helical" evidence="1">
    <location>
        <begin position="332"/>
        <end position="353"/>
    </location>
</feature>
<accession>A0AAE0C6D4</accession>
<dbReference type="Proteomes" id="UP001190700">
    <property type="component" value="Unassembled WGS sequence"/>
</dbReference>
<dbReference type="EMBL" id="LGRX02027503">
    <property type="protein sequence ID" value="KAK3249241.1"/>
    <property type="molecule type" value="Genomic_DNA"/>
</dbReference>
<dbReference type="AlphaFoldDB" id="A0AAE0C6D4"/>
<evidence type="ECO:0000313" key="2">
    <source>
        <dbReference type="EMBL" id="KAK3248886.1"/>
    </source>
</evidence>
<organism evidence="3 4">
    <name type="scientific">Cymbomonas tetramitiformis</name>
    <dbReference type="NCBI Taxonomy" id="36881"/>
    <lineage>
        <taxon>Eukaryota</taxon>
        <taxon>Viridiplantae</taxon>
        <taxon>Chlorophyta</taxon>
        <taxon>Pyramimonadophyceae</taxon>
        <taxon>Pyramimonadales</taxon>
        <taxon>Pyramimonadaceae</taxon>
        <taxon>Cymbomonas</taxon>
    </lineage>
</organism>
<keyword evidence="1" id="KW-1133">Transmembrane helix</keyword>
<protein>
    <submittedName>
        <fullName evidence="3">Uncharacterized protein</fullName>
    </submittedName>
</protein>
<proteinExistence type="predicted"/>
<gene>
    <name evidence="3" type="ORF">CYMTET_41317</name>
    <name evidence="2" type="ORF">CYMTET_41672</name>
</gene>
<sequence>MLKVSDNHLYDGMIKTLVNTDDVDQIEELSDKSSLKSVLTTHLPDVITKIYKDYDIKNNSEAVAQCAEEVDDCFQNIMHHMAETGTVPTEVDQEQLNKSLLKLRQQMHHEVVSRKLRYETAKSDLKACTRSVQLCEDFKANPNISKWEKEEYCQVYVTEEIASRIAKEKQKGYQSQEWKRAISERAMDITRTLSSWSMMIYFASNVMDTAISLMKTDKSYLAIAMGMIQQLCGVQTAVKAYEGWLNNTFYEWVGKYLHGNGNGASDYMTAFIAMFGVMAGINKAIELYHQELGFFTKTQRIFKAAVVGGLDPTINLHRDARRKCIARRSAGWVRYMTLILSAVKLLVYFVPGWAVLKKIIGMIQMIVFLIAQFTGFTENRRIRTQQTLELAKLINQSKKDIQESKKGSNQIRNKEFETKATNILLEKDAYISKNDLEYYENKPEEKARIQDVN</sequence>
<feature type="transmembrane region" description="Helical" evidence="1">
    <location>
        <begin position="359"/>
        <end position="376"/>
    </location>
</feature>
<reference evidence="3" key="2">
    <citation type="submission" date="2023-06" db="EMBL/GenBank/DDBJ databases">
        <title>Long-read-based genome assembly of the green algal bacterivore Cymbomonas tetramitiformis.</title>
        <authorList>
            <person name="Gyaltshen Y."/>
            <person name="Rozenberg A."/>
            <person name="Paasch A."/>
            <person name="Burns J.A."/>
            <person name="Warring S."/>
            <person name="Larson R."/>
            <person name="Maurer-Alcala X."/>
            <person name="Dacks J."/>
            <person name="Kim E."/>
        </authorList>
    </citation>
    <scope>NUCLEOTIDE SEQUENCE</scope>
    <source>
        <strain evidence="3">PLY_AMNH</strain>
    </source>
</reference>
<keyword evidence="4" id="KW-1185">Reference proteome</keyword>
<dbReference type="EMBL" id="LGRX02027750">
    <property type="protein sequence ID" value="KAK3248886.1"/>
    <property type="molecule type" value="Genomic_DNA"/>
</dbReference>
<evidence type="ECO:0000313" key="3">
    <source>
        <dbReference type="EMBL" id="KAK3249241.1"/>
    </source>
</evidence>
<comment type="caution">
    <text evidence="3">The sequence shown here is derived from an EMBL/GenBank/DDBJ whole genome shotgun (WGS) entry which is preliminary data.</text>
</comment>
<evidence type="ECO:0000313" key="4">
    <source>
        <dbReference type="Proteomes" id="UP001190700"/>
    </source>
</evidence>
<name>A0AAE0C6D4_9CHLO</name>
<keyword evidence="1" id="KW-0472">Membrane</keyword>
<reference evidence="3 4" key="1">
    <citation type="journal article" date="2015" name="Genome Biol. Evol.">
        <title>Comparative Genomics of a Bacterivorous Green Alga Reveals Evolutionary Causalities and Consequences of Phago-Mixotrophic Mode of Nutrition.</title>
        <authorList>
            <person name="Burns J.A."/>
            <person name="Paasch A."/>
            <person name="Narechania A."/>
            <person name="Kim E."/>
        </authorList>
    </citation>
    <scope>NUCLEOTIDE SEQUENCE [LARGE SCALE GENOMIC DNA]</scope>
    <source>
        <strain evidence="3">PLY_AMNH</strain>
    </source>
</reference>
<evidence type="ECO:0000256" key="1">
    <source>
        <dbReference type="SAM" id="Phobius"/>
    </source>
</evidence>